<evidence type="ECO:0000256" key="2">
    <source>
        <dbReference type="ARBA" id="ARBA00022741"/>
    </source>
</evidence>
<dbReference type="SUPFAM" id="SSF52540">
    <property type="entry name" value="P-loop containing nucleoside triphosphate hydrolases"/>
    <property type="match status" value="1"/>
</dbReference>
<sequence>MDMQTSTRIVVLGKTGSGKSSLANTILGANVFHINHAAVSDKSICQAETRVINGKPVTLIDTPGFFDTCASEESFKQELVRCFTETAPGPHAILIVLKVERYTAQEQELIQKINQYFSAEAFKFAIVVFTHGDQLQPDQTIEDFVRPNVALRDLVQKCGGRCHVVDNRHWNKPSQDKMRSNQFQVAKILATIDGISEANNNGYYTNDMFQKVMDELEKEEERIRQSAVASMSPVQIRAQARSSVNNTLWMKLAGVAMGALIGAFLGVMDMVKTSLMNWDASGISGRMLASAAGTGAMRGVMVGYQAGHNATSMNDAVERTMENLTRGNFSGSLTNDTNNNN</sequence>
<evidence type="ECO:0000256" key="3">
    <source>
        <dbReference type="ARBA" id="ARBA00023134"/>
    </source>
</evidence>
<proteinExistence type="inferred from homology"/>
<evidence type="ECO:0000256" key="1">
    <source>
        <dbReference type="ARBA" id="ARBA00008535"/>
    </source>
</evidence>
<gene>
    <name evidence="6" type="ORF">WMY93_014639</name>
</gene>
<feature type="transmembrane region" description="Helical" evidence="4">
    <location>
        <begin position="248"/>
        <end position="268"/>
    </location>
</feature>
<keyword evidence="4" id="KW-1133">Transmembrane helix</keyword>
<dbReference type="EMBL" id="JBBPFD010000010">
    <property type="protein sequence ID" value="KAK7909955.1"/>
    <property type="molecule type" value="Genomic_DNA"/>
</dbReference>
<name>A0AAW0P1P8_9GOBI</name>
<dbReference type="InterPro" id="IPR045058">
    <property type="entry name" value="GIMA/IAN/Toc"/>
</dbReference>
<keyword evidence="2" id="KW-0547">Nucleotide-binding</keyword>
<evidence type="ECO:0000256" key="4">
    <source>
        <dbReference type="SAM" id="Phobius"/>
    </source>
</evidence>
<protein>
    <recommendedName>
        <fullName evidence="5">AIG1-type G domain-containing protein</fullName>
    </recommendedName>
</protein>
<evidence type="ECO:0000259" key="5">
    <source>
        <dbReference type="PROSITE" id="PS51720"/>
    </source>
</evidence>
<keyword evidence="4" id="KW-0472">Membrane</keyword>
<accession>A0AAW0P1P8</accession>
<dbReference type="PANTHER" id="PTHR10903">
    <property type="entry name" value="GTPASE, IMAP FAMILY MEMBER-RELATED"/>
    <property type="match status" value="1"/>
</dbReference>
<comment type="caution">
    <text evidence="6">The sequence shown here is derived from an EMBL/GenBank/DDBJ whole genome shotgun (WGS) entry which is preliminary data.</text>
</comment>
<dbReference type="InterPro" id="IPR027417">
    <property type="entry name" value="P-loop_NTPase"/>
</dbReference>
<dbReference type="Pfam" id="PF04548">
    <property type="entry name" value="AIG1"/>
    <property type="match status" value="1"/>
</dbReference>
<keyword evidence="4" id="KW-0812">Transmembrane</keyword>
<dbReference type="PANTHER" id="PTHR10903:SF62">
    <property type="entry name" value="GTPASE IMAP FAMILY MEMBER 4-LIKE-RELATED"/>
    <property type="match status" value="1"/>
</dbReference>
<keyword evidence="3" id="KW-0342">GTP-binding</keyword>
<keyword evidence="7" id="KW-1185">Reference proteome</keyword>
<dbReference type="AlphaFoldDB" id="A0AAW0P1P8"/>
<evidence type="ECO:0000313" key="6">
    <source>
        <dbReference type="EMBL" id="KAK7909955.1"/>
    </source>
</evidence>
<dbReference type="Proteomes" id="UP001460270">
    <property type="component" value="Unassembled WGS sequence"/>
</dbReference>
<comment type="similarity">
    <text evidence="1">Belongs to the TRAFAC class TrmE-Era-EngA-EngB-Septin-like GTPase superfamily. AIG1/Toc34/Toc159-like paraseptin GTPase family. IAN subfamily.</text>
</comment>
<feature type="domain" description="AIG1-type G" evidence="5">
    <location>
        <begin position="4"/>
        <end position="213"/>
    </location>
</feature>
<dbReference type="FunFam" id="3.40.50.300:FF:000366">
    <property type="entry name" value="GTPase, IMAP family member 2"/>
    <property type="match status" value="1"/>
</dbReference>
<reference evidence="7" key="1">
    <citation type="submission" date="2024-04" db="EMBL/GenBank/DDBJ databases">
        <title>Salinicola lusitanus LLJ914,a marine bacterium isolated from the Okinawa Trough.</title>
        <authorList>
            <person name="Li J."/>
        </authorList>
    </citation>
    <scope>NUCLEOTIDE SEQUENCE [LARGE SCALE GENOMIC DNA]</scope>
</reference>
<dbReference type="CDD" id="cd01852">
    <property type="entry name" value="AIG1"/>
    <property type="match status" value="1"/>
</dbReference>
<organism evidence="6 7">
    <name type="scientific">Mugilogobius chulae</name>
    <name type="common">yellowstripe goby</name>
    <dbReference type="NCBI Taxonomy" id="88201"/>
    <lineage>
        <taxon>Eukaryota</taxon>
        <taxon>Metazoa</taxon>
        <taxon>Chordata</taxon>
        <taxon>Craniata</taxon>
        <taxon>Vertebrata</taxon>
        <taxon>Euteleostomi</taxon>
        <taxon>Actinopterygii</taxon>
        <taxon>Neopterygii</taxon>
        <taxon>Teleostei</taxon>
        <taxon>Neoteleostei</taxon>
        <taxon>Acanthomorphata</taxon>
        <taxon>Gobiaria</taxon>
        <taxon>Gobiiformes</taxon>
        <taxon>Gobioidei</taxon>
        <taxon>Gobiidae</taxon>
        <taxon>Gobionellinae</taxon>
        <taxon>Mugilogobius</taxon>
    </lineage>
</organism>
<dbReference type="PROSITE" id="PS51720">
    <property type="entry name" value="G_AIG1"/>
    <property type="match status" value="1"/>
</dbReference>
<dbReference type="GO" id="GO:0005525">
    <property type="term" value="F:GTP binding"/>
    <property type="evidence" value="ECO:0007669"/>
    <property type="project" value="UniProtKB-KW"/>
</dbReference>
<dbReference type="InterPro" id="IPR006703">
    <property type="entry name" value="G_AIG1"/>
</dbReference>
<evidence type="ECO:0000313" key="7">
    <source>
        <dbReference type="Proteomes" id="UP001460270"/>
    </source>
</evidence>
<dbReference type="Gene3D" id="3.40.50.300">
    <property type="entry name" value="P-loop containing nucleotide triphosphate hydrolases"/>
    <property type="match status" value="1"/>
</dbReference>